<evidence type="ECO:0000313" key="3">
    <source>
        <dbReference type="Proteomes" id="UP000433577"/>
    </source>
</evidence>
<gene>
    <name evidence="1" type="ORF">FAZ98_31455</name>
    <name evidence="2" type="ORF">FAZ98_31945</name>
</gene>
<evidence type="ECO:0000313" key="2">
    <source>
        <dbReference type="EMBL" id="QGZ66399.1"/>
    </source>
</evidence>
<dbReference type="Proteomes" id="UP000433577">
    <property type="component" value="Chromosome 4"/>
</dbReference>
<evidence type="ECO:0000313" key="1">
    <source>
        <dbReference type="EMBL" id="QGZ66312.1"/>
    </source>
</evidence>
<accession>A0A7Z2GR11</accession>
<dbReference type="EMBL" id="CP046916">
    <property type="protein sequence ID" value="QGZ66399.1"/>
    <property type="molecule type" value="Genomic_DNA"/>
</dbReference>
<reference evidence="1 3" key="1">
    <citation type="submission" date="2019-12" db="EMBL/GenBank/DDBJ databases">
        <title>Paraburkholderia acidiphila 7Q-K02 sp. nov and Paraburkholderia acidisoli DHF22 sp. nov., two strains isolated from forest soil.</title>
        <authorList>
            <person name="Gao Z."/>
            <person name="Qiu L."/>
        </authorList>
    </citation>
    <scope>NUCLEOTIDE SEQUENCE [LARGE SCALE GENOMIC DNA]</scope>
    <source>
        <strain evidence="1 3">DHF22</strain>
    </source>
</reference>
<dbReference type="AlphaFoldDB" id="A0A7Z2GR11"/>
<keyword evidence="3" id="KW-1185">Reference proteome</keyword>
<sequence length="106" mass="11872">MKTIKRLVDWNDRRRAREAVQAYCDDRVKAIRALDTAHRLALRATEEAAKLEAEQFRAAFFGGRDQVHSGFMEGSAKLFGIAEPTRYTVSVLPLTAIAPLRLVKAA</sequence>
<dbReference type="RefSeq" id="WP_158957615.1">
    <property type="nucleotide sequence ID" value="NZ_CP046916.1"/>
</dbReference>
<dbReference type="EMBL" id="CP046916">
    <property type="protein sequence ID" value="QGZ66312.1"/>
    <property type="molecule type" value="Genomic_DNA"/>
</dbReference>
<dbReference type="KEGG" id="pacs:FAZ98_31455"/>
<protein>
    <submittedName>
        <fullName evidence="1">Uncharacterized protein</fullName>
    </submittedName>
</protein>
<dbReference type="KEGG" id="pacs:FAZ98_31945"/>
<organism evidence="1 3">
    <name type="scientific">Paraburkholderia acidisoli</name>
    <dbReference type="NCBI Taxonomy" id="2571748"/>
    <lineage>
        <taxon>Bacteria</taxon>
        <taxon>Pseudomonadati</taxon>
        <taxon>Pseudomonadota</taxon>
        <taxon>Betaproteobacteria</taxon>
        <taxon>Burkholderiales</taxon>
        <taxon>Burkholderiaceae</taxon>
        <taxon>Paraburkholderia</taxon>
    </lineage>
</organism>
<proteinExistence type="predicted"/>
<name>A0A7Z2GR11_9BURK</name>